<dbReference type="EMBL" id="LR593886">
    <property type="protein sequence ID" value="VTR94737.1"/>
    <property type="molecule type" value="Genomic_DNA"/>
</dbReference>
<evidence type="ECO:0000313" key="2">
    <source>
        <dbReference type="EMBL" id="VTR94737.1"/>
    </source>
</evidence>
<protein>
    <submittedName>
        <fullName evidence="2">Uncharacterized protein</fullName>
    </submittedName>
</protein>
<dbReference type="Proteomes" id="UP000464178">
    <property type="component" value="Chromosome"/>
</dbReference>
<evidence type="ECO:0000256" key="1">
    <source>
        <dbReference type="SAM" id="MobiDB-lite"/>
    </source>
</evidence>
<proteinExistence type="predicted"/>
<accession>A0A6P2D1J6</accession>
<dbReference type="KEGG" id="gms:SOIL9_29770"/>
<name>A0A6P2D1J6_9BACT</name>
<reference evidence="2 3" key="1">
    <citation type="submission" date="2019-05" db="EMBL/GenBank/DDBJ databases">
        <authorList>
            <consortium name="Science for Life Laboratories"/>
        </authorList>
    </citation>
    <scope>NUCLEOTIDE SEQUENCE [LARGE SCALE GENOMIC DNA]</scope>
    <source>
        <strain evidence="2">Soil9</strain>
    </source>
</reference>
<gene>
    <name evidence="2" type="ORF">SOIL9_29770</name>
</gene>
<sequence length="274" mass="30078">MTALSVAHHFSTEPHGWHTSFACTGPATSTRAASAPKGTKGAKKVTEASDKWYGAGIPGQGKKRVPLATDKEAAWRMLGDLVRAAERGEAKMLDRAAKAKSLKEHLADFEGELSAGVHVSTGRKRRTAPSAKQIQQSVQRVRDVLDGCNFRWMDDLKSGTAADRLARYLRERLKKPRNATDRGLGELIPDHMESLLFDRSHPSEPDPWLDHARVPGAVFEPRPEDRPEAVDASDRAVRDGLADDRPERFHGLELRGTRGEEVEDNVEPGVEPGG</sequence>
<dbReference type="AlphaFoldDB" id="A0A6P2D1J6"/>
<feature type="region of interest" description="Disordered" evidence="1">
    <location>
        <begin position="218"/>
        <end position="274"/>
    </location>
</feature>
<feature type="compositionally biased region" description="Basic and acidic residues" evidence="1">
    <location>
        <begin position="221"/>
        <end position="260"/>
    </location>
</feature>
<organism evidence="2 3">
    <name type="scientific">Gemmata massiliana</name>
    <dbReference type="NCBI Taxonomy" id="1210884"/>
    <lineage>
        <taxon>Bacteria</taxon>
        <taxon>Pseudomonadati</taxon>
        <taxon>Planctomycetota</taxon>
        <taxon>Planctomycetia</taxon>
        <taxon>Gemmatales</taxon>
        <taxon>Gemmataceae</taxon>
        <taxon>Gemmata</taxon>
    </lineage>
</organism>
<evidence type="ECO:0000313" key="3">
    <source>
        <dbReference type="Proteomes" id="UP000464178"/>
    </source>
</evidence>
<keyword evidence="3" id="KW-1185">Reference proteome</keyword>